<dbReference type="Pfam" id="PF05119">
    <property type="entry name" value="Terminase_4"/>
    <property type="match status" value="1"/>
</dbReference>
<dbReference type="NCBIfam" id="TIGR01558">
    <property type="entry name" value="sm_term_P27"/>
    <property type="match status" value="1"/>
</dbReference>
<keyword evidence="3" id="KW-1185">Reference proteome</keyword>
<dbReference type="InterPro" id="IPR006448">
    <property type="entry name" value="Phage_term_ssu_P27"/>
</dbReference>
<evidence type="ECO:0000256" key="1">
    <source>
        <dbReference type="SAM" id="MobiDB-lite"/>
    </source>
</evidence>
<sequence length="172" mass="19797">MKGRKPIPTNLKVIRGTAQPCRVNSQEPRPEKAKRPLAPRALSDLARKHWRSITKELEECGVLTNMDQDALAVYCELYAQWVEAGEMIKKKGMVIADPRYADRKTSEGRPMTVPVLSPYFKASLKLSEQMKQMLCEFGMTPSSRSRIRADTDKPQDEFEDWQKRRRMAREGV</sequence>
<feature type="compositionally biased region" description="Basic and acidic residues" evidence="1">
    <location>
        <begin position="147"/>
        <end position="172"/>
    </location>
</feature>
<dbReference type="EMBL" id="JAPFCC010000001">
    <property type="protein sequence ID" value="MCW7552148.1"/>
    <property type="molecule type" value="Genomic_DNA"/>
</dbReference>
<comment type="caution">
    <text evidence="2">The sequence shown here is derived from an EMBL/GenBank/DDBJ whole genome shotgun (WGS) entry which is preliminary data.</text>
</comment>
<feature type="region of interest" description="Disordered" evidence="1">
    <location>
        <begin position="144"/>
        <end position="172"/>
    </location>
</feature>
<evidence type="ECO:0000313" key="2">
    <source>
        <dbReference type="EMBL" id="MCW7552148.1"/>
    </source>
</evidence>
<feature type="region of interest" description="Disordered" evidence="1">
    <location>
        <begin position="1"/>
        <end position="36"/>
    </location>
</feature>
<evidence type="ECO:0000313" key="3">
    <source>
        <dbReference type="Proteomes" id="UP001209854"/>
    </source>
</evidence>
<gene>
    <name evidence="2" type="ORF">NX722_05705</name>
</gene>
<protein>
    <submittedName>
        <fullName evidence="2">Phage terminase small subunit P27 family</fullName>
    </submittedName>
</protein>
<reference evidence="2 3" key="1">
    <citation type="submission" date="2022-10" db="EMBL/GenBank/DDBJ databases">
        <title>High-quality genome sequences of two octocoral-associated bacteria, Endozoicomonas euniceicola EF212 and Endozoicomonas gorgoniicola PS125.</title>
        <authorList>
            <person name="Chiou Y.-J."/>
            <person name="Chen Y.-H."/>
        </authorList>
    </citation>
    <scope>NUCLEOTIDE SEQUENCE [LARGE SCALE GENOMIC DNA]</scope>
    <source>
        <strain evidence="2 3">PS125</strain>
    </source>
</reference>
<name>A0ABT3MSS3_9GAMM</name>
<dbReference type="RefSeq" id="WP_262567125.1">
    <property type="nucleotide sequence ID" value="NZ_JAPFCC010000001.1"/>
</dbReference>
<proteinExistence type="predicted"/>
<accession>A0ABT3MSS3</accession>
<organism evidence="2 3">
    <name type="scientific">Endozoicomonas gorgoniicola</name>
    <dbReference type="NCBI Taxonomy" id="1234144"/>
    <lineage>
        <taxon>Bacteria</taxon>
        <taxon>Pseudomonadati</taxon>
        <taxon>Pseudomonadota</taxon>
        <taxon>Gammaproteobacteria</taxon>
        <taxon>Oceanospirillales</taxon>
        <taxon>Endozoicomonadaceae</taxon>
        <taxon>Endozoicomonas</taxon>
    </lineage>
</organism>
<dbReference type="Proteomes" id="UP001209854">
    <property type="component" value="Unassembled WGS sequence"/>
</dbReference>